<organism evidence="1">
    <name type="scientific">uncultured Thiotrichaceae bacterium</name>
    <dbReference type="NCBI Taxonomy" id="298394"/>
    <lineage>
        <taxon>Bacteria</taxon>
        <taxon>Pseudomonadati</taxon>
        <taxon>Pseudomonadota</taxon>
        <taxon>Gammaproteobacteria</taxon>
        <taxon>Thiotrichales</taxon>
        <taxon>Thiotrichaceae</taxon>
        <taxon>environmental samples</taxon>
    </lineage>
</organism>
<proteinExistence type="predicted"/>
<dbReference type="EMBL" id="CACVAT010000402">
    <property type="protein sequence ID" value="CAA6825111.1"/>
    <property type="molecule type" value="Genomic_DNA"/>
</dbReference>
<sequence length="83" mass="9272">MKIISLSKYSRRQSGDIIRFIESFVANPMNLTKLETSDTPSLKKPSSKTAQLEQVLSSLEHEALAAEVRDLLLFIIDFSGSND</sequence>
<dbReference type="AlphaFoldDB" id="A0A6S6TQR5"/>
<evidence type="ECO:0000313" key="1">
    <source>
        <dbReference type="EMBL" id="CAA6825111.1"/>
    </source>
</evidence>
<accession>A0A6S6TQR5</accession>
<reference evidence="1" key="1">
    <citation type="submission" date="2020-01" db="EMBL/GenBank/DDBJ databases">
        <authorList>
            <person name="Meier V. D."/>
            <person name="Meier V D."/>
        </authorList>
    </citation>
    <scope>NUCLEOTIDE SEQUENCE</scope>
    <source>
        <strain evidence="1">HLG_WM_MAG_09</strain>
    </source>
</reference>
<gene>
    <name evidence="1" type="ORF">HELGO_WM44578</name>
</gene>
<name>A0A6S6TQR5_9GAMM</name>
<protein>
    <submittedName>
        <fullName evidence="1">Uncharacterized protein</fullName>
    </submittedName>
</protein>